<sequence length="33" mass="3633">LGVSVRTLRNKVTAYKKEAKTEEDLAKLGLDAD</sequence>
<accession>A0A382BXN6</accession>
<evidence type="ECO:0000313" key="1">
    <source>
        <dbReference type="EMBL" id="SVB18271.1"/>
    </source>
</evidence>
<feature type="non-terminal residue" evidence="1">
    <location>
        <position position="1"/>
    </location>
</feature>
<organism evidence="1">
    <name type="scientific">marine metagenome</name>
    <dbReference type="NCBI Taxonomy" id="408172"/>
    <lineage>
        <taxon>unclassified sequences</taxon>
        <taxon>metagenomes</taxon>
        <taxon>ecological metagenomes</taxon>
    </lineage>
</organism>
<dbReference type="EMBL" id="UINC01031744">
    <property type="protein sequence ID" value="SVB18271.1"/>
    <property type="molecule type" value="Genomic_DNA"/>
</dbReference>
<gene>
    <name evidence="1" type="ORF">METZ01_LOCUS171125</name>
</gene>
<dbReference type="AlphaFoldDB" id="A0A382BXN6"/>
<protein>
    <submittedName>
        <fullName evidence="1">Uncharacterized protein</fullName>
    </submittedName>
</protein>
<reference evidence="1" key="1">
    <citation type="submission" date="2018-05" db="EMBL/GenBank/DDBJ databases">
        <authorList>
            <person name="Lanie J.A."/>
            <person name="Ng W.-L."/>
            <person name="Kazmierczak K.M."/>
            <person name="Andrzejewski T.M."/>
            <person name="Davidsen T.M."/>
            <person name="Wayne K.J."/>
            <person name="Tettelin H."/>
            <person name="Glass J.I."/>
            <person name="Rusch D."/>
            <person name="Podicherti R."/>
            <person name="Tsui H.-C.T."/>
            <person name="Winkler M.E."/>
        </authorList>
    </citation>
    <scope>NUCLEOTIDE SEQUENCE</scope>
</reference>
<proteinExistence type="predicted"/>
<name>A0A382BXN6_9ZZZZ</name>